<dbReference type="Proteomes" id="UP000823918">
    <property type="component" value="Unassembled WGS sequence"/>
</dbReference>
<evidence type="ECO:0000313" key="20">
    <source>
        <dbReference type="EMBL" id="HJC72152.1"/>
    </source>
</evidence>
<comment type="similarity">
    <text evidence="7">Belongs to the CobU/CobP family.</text>
</comment>
<evidence type="ECO:0000256" key="11">
    <source>
        <dbReference type="ARBA" id="ARBA00022679"/>
    </source>
</evidence>
<keyword evidence="15 19" id="KW-0342">GTP-binding</keyword>
<evidence type="ECO:0000256" key="13">
    <source>
        <dbReference type="ARBA" id="ARBA00022777"/>
    </source>
</evidence>
<keyword evidence="12 19" id="KW-0547">Nucleotide-binding</keyword>
<evidence type="ECO:0000256" key="18">
    <source>
        <dbReference type="PIRSR" id="PIRSR006135-1"/>
    </source>
</evidence>
<dbReference type="GO" id="GO:0009236">
    <property type="term" value="P:cobalamin biosynthetic process"/>
    <property type="evidence" value="ECO:0007669"/>
    <property type="project" value="UniProtKB-KW"/>
</dbReference>
<evidence type="ECO:0000256" key="9">
    <source>
        <dbReference type="ARBA" id="ARBA00012523"/>
    </source>
</evidence>
<dbReference type="GO" id="GO:0043752">
    <property type="term" value="F:adenosylcobinamide kinase activity"/>
    <property type="evidence" value="ECO:0007669"/>
    <property type="project" value="UniProtKB-EC"/>
</dbReference>
<evidence type="ECO:0000313" key="21">
    <source>
        <dbReference type="Proteomes" id="UP000823918"/>
    </source>
</evidence>
<evidence type="ECO:0000256" key="19">
    <source>
        <dbReference type="PIRSR" id="PIRSR006135-2"/>
    </source>
</evidence>
<comment type="caution">
    <text evidence="20">The sequence shown here is derived from an EMBL/GenBank/DDBJ whole genome shotgun (WGS) entry which is preliminary data.</text>
</comment>
<feature type="binding site" evidence="19">
    <location>
        <begin position="49"/>
        <end position="52"/>
    </location>
    <ligand>
        <name>GTP</name>
        <dbReference type="ChEBI" id="CHEBI:37565"/>
    </ligand>
</feature>
<accession>A0A9D2Q625</accession>
<evidence type="ECO:0000256" key="2">
    <source>
        <dbReference type="ARBA" id="ARBA00000711"/>
    </source>
</evidence>
<protein>
    <recommendedName>
        <fullName evidence="16">Adenosylcobinamide kinase</fullName>
        <ecNumber evidence="8">2.7.1.156</ecNumber>
        <ecNumber evidence="9">2.7.7.62</ecNumber>
    </recommendedName>
    <alternativeName>
        <fullName evidence="17">Adenosylcobinamide-phosphate guanylyltransferase</fullName>
    </alternativeName>
</protein>
<evidence type="ECO:0000256" key="16">
    <source>
        <dbReference type="ARBA" id="ARBA00029570"/>
    </source>
</evidence>
<feature type="binding site" evidence="19">
    <location>
        <position position="61"/>
    </location>
    <ligand>
        <name>GTP</name>
        <dbReference type="ChEBI" id="CHEBI:37565"/>
    </ligand>
</feature>
<dbReference type="InterPro" id="IPR003203">
    <property type="entry name" value="CobU/CobP"/>
</dbReference>
<keyword evidence="13 20" id="KW-0418">Kinase</keyword>
<evidence type="ECO:0000256" key="1">
    <source>
        <dbReference type="ARBA" id="ARBA00000312"/>
    </source>
</evidence>
<evidence type="ECO:0000256" key="8">
    <source>
        <dbReference type="ARBA" id="ARBA00012016"/>
    </source>
</evidence>
<feature type="binding site" evidence="19">
    <location>
        <position position="79"/>
    </location>
    <ligand>
        <name>GTP</name>
        <dbReference type="ChEBI" id="CHEBI:37565"/>
    </ligand>
</feature>
<comment type="function">
    <text evidence="4">Catalyzes ATP-dependent phosphorylation of adenosylcobinamide and addition of GMP to adenosylcobinamide phosphate.</text>
</comment>
<comment type="pathway">
    <text evidence="6">Cofactor biosynthesis; adenosylcobalamin biosynthesis; adenosylcobalamin from cob(II)yrinate a,c-diamide: step 5/7.</text>
</comment>
<feature type="active site" description="GMP-histidine intermediate" evidence="18">
    <location>
        <position position="48"/>
    </location>
</feature>
<dbReference type="GO" id="GO:0005524">
    <property type="term" value="F:ATP binding"/>
    <property type="evidence" value="ECO:0007669"/>
    <property type="project" value="UniProtKB-KW"/>
</dbReference>
<dbReference type="Pfam" id="PF02283">
    <property type="entry name" value="CobU"/>
    <property type="match status" value="1"/>
</dbReference>
<comment type="pathway">
    <text evidence="5">Cofactor biosynthesis; adenosylcobalamin biosynthesis; adenosylcobalamin from cob(II)yrinate a,c-diamide: step 6/7.</text>
</comment>
<dbReference type="Gene3D" id="3.40.50.300">
    <property type="entry name" value="P-loop containing nucleotide triphosphate hydrolases"/>
    <property type="match status" value="1"/>
</dbReference>
<comment type="catalytic activity">
    <reaction evidence="3">
        <text>adenosylcob(III)inamide + GTP = adenosylcob(III)inamide phosphate + GDP + H(+)</text>
        <dbReference type="Rhea" id="RHEA:15765"/>
        <dbReference type="ChEBI" id="CHEBI:2480"/>
        <dbReference type="ChEBI" id="CHEBI:15378"/>
        <dbReference type="ChEBI" id="CHEBI:37565"/>
        <dbReference type="ChEBI" id="CHEBI:58189"/>
        <dbReference type="ChEBI" id="CHEBI:58502"/>
        <dbReference type="EC" id="2.7.1.156"/>
    </reaction>
</comment>
<sequence>MLILVVGGAACGKSAFAESLACQGALPRVYIATMQAMDEECEIRIARHREMRAGKGFSTLECPLGLADADIPAKTALLECLSNLAANEMFAPGMTPQKAKQNILNGIDLLCRRCERVVIVSNEIFCDGIDYDASTQAYRVLLAQLNRAIAERADCVFEVVHGIPIRHKGGTHE</sequence>
<evidence type="ECO:0000256" key="17">
    <source>
        <dbReference type="ARBA" id="ARBA00030571"/>
    </source>
</evidence>
<keyword evidence="14" id="KW-0067">ATP-binding</keyword>
<evidence type="ECO:0000256" key="4">
    <source>
        <dbReference type="ARBA" id="ARBA00003889"/>
    </source>
</evidence>
<dbReference type="EC" id="2.7.7.62" evidence="9"/>
<comment type="catalytic activity">
    <reaction evidence="1">
        <text>adenosylcob(III)inamide + ATP = adenosylcob(III)inamide phosphate + ADP + H(+)</text>
        <dbReference type="Rhea" id="RHEA:15769"/>
        <dbReference type="ChEBI" id="CHEBI:2480"/>
        <dbReference type="ChEBI" id="CHEBI:15378"/>
        <dbReference type="ChEBI" id="CHEBI:30616"/>
        <dbReference type="ChEBI" id="CHEBI:58502"/>
        <dbReference type="ChEBI" id="CHEBI:456216"/>
        <dbReference type="EC" id="2.7.1.156"/>
    </reaction>
</comment>
<evidence type="ECO:0000256" key="3">
    <source>
        <dbReference type="ARBA" id="ARBA00001522"/>
    </source>
</evidence>
<dbReference type="GO" id="GO:0005525">
    <property type="term" value="F:GTP binding"/>
    <property type="evidence" value="ECO:0007669"/>
    <property type="project" value="UniProtKB-KW"/>
</dbReference>
<gene>
    <name evidence="20" type="ORF">H9698_05085</name>
</gene>
<dbReference type="PANTHER" id="PTHR34848">
    <property type="match status" value="1"/>
</dbReference>
<dbReference type="SUPFAM" id="SSF52540">
    <property type="entry name" value="P-loop containing nucleoside triphosphate hydrolases"/>
    <property type="match status" value="1"/>
</dbReference>
<feature type="binding site" evidence="19">
    <location>
        <begin position="7"/>
        <end position="14"/>
    </location>
    <ligand>
        <name>GTP</name>
        <dbReference type="ChEBI" id="CHEBI:37565"/>
    </ligand>
</feature>
<reference evidence="20" key="1">
    <citation type="journal article" date="2021" name="PeerJ">
        <title>Extensive microbial diversity within the chicken gut microbiome revealed by metagenomics and culture.</title>
        <authorList>
            <person name="Gilroy R."/>
            <person name="Ravi A."/>
            <person name="Getino M."/>
            <person name="Pursley I."/>
            <person name="Horton D.L."/>
            <person name="Alikhan N.F."/>
            <person name="Baker D."/>
            <person name="Gharbi K."/>
            <person name="Hall N."/>
            <person name="Watson M."/>
            <person name="Adriaenssens E.M."/>
            <person name="Foster-Nyarko E."/>
            <person name="Jarju S."/>
            <person name="Secka A."/>
            <person name="Antonio M."/>
            <person name="Oren A."/>
            <person name="Chaudhuri R.R."/>
            <person name="La Ragione R."/>
            <person name="Hildebrand F."/>
            <person name="Pallen M.J."/>
        </authorList>
    </citation>
    <scope>NUCLEOTIDE SEQUENCE</scope>
    <source>
        <strain evidence="20">5933</strain>
    </source>
</reference>
<dbReference type="GO" id="GO:0008820">
    <property type="term" value="F:cobinamide phosphate guanylyltransferase activity"/>
    <property type="evidence" value="ECO:0007669"/>
    <property type="project" value="UniProtKB-EC"/>
</dbReference>
<keyword evidence="20" id="KW-0548">Nucleotidyltransferase</keyword>
<evidence type="ECO:0000256" key="15">
    <source>
        <dbReference type="ARBA" id="ARBA00023134"/>
    </source>
</evidence>
<evidence type="ECO:0000256" key="14">
    <source>
        <dbReference type="ARBA" id="ARBA00022840"/>
    </source>
</evidence>
<comment type="catalytic activity">
    <reaction evidence="2">
        <text>adenosylcob(III)inamide phosphate + GTP + H(+) = adenosylcob(III)inamide-GDP + diphosphate</text>
        <dbReference type="Rhea" id="RHEA:22712"/>
        <dbReference type="ChEBI" id="CHEBI:15378"/>
        <dbReference type="ChEBI" id="CHEBI:33019"/>
        <dbReference type="ChEBI" id="CHEBI:37565"/>
        <dbReference type="ChEBI" id="CHEBI:58502"/>
        <dbReference type="ChEBI" id="CHEBI:60487"/>
        <dbReference type="EC" id="2.7.7.62"/>
    </reaction>
</comment>
<dbReference type="PANTHER" id="PTHR34848:SF1">
    <property type="entry name" value="BIFUNCTIONAL ADENOSYLCOBALAMIN BIOSYNTHESIS PROTEIN COBU"/>
    <property type="match status" value="1"/>
</dbReference>
<keyword evidence="10" id="KW-0169">Cobalamin biosynthesis</keyword>
<organism evidence="20 21">
    <name type="scientific">Candidatus Ruthenibacterium merdavium</name>
    <dbReference type="NCBI Taxonomy" id="2838752"/>
    <lineage>
        <taxon>Bacteria</taxon>
        <taxon>Bacillati</taxon>
        <taxon>Bacillota</taxon>
        <taxon>Clostridia</taxon>
        <taxon>Eubacteriales</taxon>
        <taxon>Oscillospiraceae</taxon>
        <taxon>Ruthenibacterium</taxon>
    </lineage>
</organism>
<proteinExistence type="inferred from homology"/>
<keyword evidence="11" id="KW-0808">Transferase</keyword>
<dbReference type="AlphaFoldDB" id="A0A9D2Q625"/>
<evidence type="ECO:0000256" key="10">
    <source>
        <dbReference type="ARBA" id="ARBA00022573"/>
    </source>
</evidence>
<dbReference type="EMBL" id="DWWA01000024">
    <property type="protein sequence ID" value="HJC72152.1"/>
    <property type="molecule type" value="Genomic_DNA"/>
</dbReference>
<dbReference type="EC" id="2.7.1.156" evidence="8"/>
<evidence type="ECO:0000256" key="6">
    <source>
        <dbReference type="ARBA" id="ARBA00005159"/>
    </source>
</evidence>
<dbReference type="InterPro" id="IPR027417">
    <property type="entry name" value="P-loop_NTPase"/>
</dbReference>
<reference evidence="20" key="2">
    <citation type="submission" date="2021-04" db="EMBL/GenBank/DDBJ databases">
        <authorList>
            <person name="Gilroy R."/>
        </authorList>
    </citation>
    <scope>NUCLEOTIDE SEQUENCE</scope>
    <source>
        <strain evidence="20">5933</strain>
    </source>
</reference>
<evidence type="ECO:0000256" key="5">
    <source>
        <dbReference type="ARBA" id="ARBA00004692"/>
    </source>
</evidence>
<evidence type="ECO:0000256" key="7">
    <source>
        <dbReference type="ARBA" id="ARBA00007490"/>
    </source>
</evidence>
<dbReference type="PIRSF" id="PIRSF006135">
    <property type="entry name" value="CobU"/>
    <property type="match status" value="1"/>
</dbReference>
<evidence type="ECO:0000256" key="12">
    <source>
        <dbReference type="ARBA" id="ARBA00022741"/>
    </source>
</evidence>
<dbReference type="CDD" id="cd00544">
    <property type="entry name" value="CobU"/>
    <property type="match status" value="1"/>
</dbReference>
<name>A0A9D2Q625_9FIRM</name>